<dbReference type="InterPro" id="IPR045860">
    <property type="entry name" value="Snake_toxin-like_sf"/>
</dbReference>
<dbReference type="PANTHER" id="PTHR20914">
    <property type="entry name" value="LY6/PLAUR DOMAIN-CONTAINING PROTEIN 8"/>
    <property type="match status" value="1"/>
</dbReference>
<sequence length="646" mass="68903">MSIVMETSLKQLSFIVLLSCLNSAAGLECMTCDDFSCSSQSPKTCHSSETLCITESFNNSGSIIIMKGCTSENMKCSNGGVFYSYNYGSYYRHFKSMCCDSDNCNAGELPIPAPPAGSLQCYGCDPHKYDCTANVSCTAQEVCGGMVMSGTQPKYGCFSENLCHSELSSLVFSDDSHVCCNSSHCNVPELGLQCNTCSDESCSTEHTVTCFKNSPCYTYTRTYIDSDQSNRTMVDKGCITDNLCSVSKPELFTFNSLSSSMTMSCCGSDHCNADVQPAPPAGALQCYSCRSYTEDCSSMRCDAGQSCAHIPSPYYMNNRDHFGCVSDNLCNTHMLQISEISRGQLVSCCNTTNCNNPAAGLSCITCTDPNDPTCATTISYPCQNGETKCVSAIVIATTATSGSSTQKIKGCAPSTVCPATGSQDYSLDLGTANVLARAECCNTDNCNFADASTPTTPADGSLQCYSCDPTTGSCSNSITCNTKETNCFSSTMIPLGSSSPVPAHGCVSGNLCLIKEYLSIYPLFKNIGSIQETPTCCNTANCNPLITTTTLAPTTTTVTPTPTTTTTKNSRSVAFLQMSIKSLQALSNETLAETIKQFFKEQLNRTDHVVKVKQIVRTQTEITVSNIQTTNLTTSAPAPTKAPPSK</sequence>
<dbReference type="Proteomes" id="UP001460270">
    <property type="component" value="Unassembled WGS sequence"/>
</dbReference>
<feature type="signal peptide" evidence="3">
    <location>
        <begin position="1"/>
        <end position="26"/>
    </location>
</feature>
<reference evidence="6" key="1">
    <citation type="submission" date="2024-04" db="EMBL/GenBank/DDBJ databases">
        <title>Salinicola lusitanus LLJ914,a marine bacterium isolated from the Okinawa Trough.</title>
        <authorList>
            <person name="Li J."/>
        </authorList>
    </citation>
    <scope>NUCLEOTIDE SEQUENCE [LARGE SCALE GENOMIC DNA]</scope>
</reference>
<protein>
    <recommendedName>
        <fullName evidence="4">UPAR/Ly6 domain-containing protein</fullName>
    </recommendedName>
</protein>
<evidence type="ECO:0000259" key="4">
    <source>
        <dbReference type="SMART" id="SM00134"/>
    </source>
</evidence>
<dbReference type="InterPro" id="IPR016054">
    <property type="entry name" value="LY6_UPA_recep-like"/>
</dbReference>
<dbReference type="PANTHER" id="PTHR20914:SF9">
    <property type="entry name" value="COILED, ISOFORM A"/>
    <property type="match status" value="1"/>
</dbReference>
<feature type="domain" description="UPAR/Ly6" evidence="4">
    <location>
        <begin position="361"/>
        <end position="460"/>
    </location>
</feature>
<evidence type="ECO:0000256" key="1">
    <source>
        <dbReference type="ARBA" id="ARBA00004613"/>
    </source>
</evidence>
<evidence type="ECO:0000256" key="2">
    <source>
        <dbReference type="ARBA" id="ARBA00022525"/>
    </source>
</evidence>
<feature type="chain" id="PRO_5044013115" description="UPAR/Ly6 domain-containing protein" evidence="3">
    <location>
        <begin position="27"/>
        <end position="646"/>
    </location>
</feature>
<evidence type="ECO:0000256" key="3">
    <source>
        <dbReference type="SAM" id="SignalP"/>
    </source>
</evidence>
<comment type="caution">
    <text evidence="5">The sequence shown here is derived from an EMBL/GenBank/DDBJ whole genome shotgun (WGS) entry which is preliminary data.</text>
</comment>
<gene>
    <name evidence="5" type="ORF">WMY93_012031</name>
</gene>
<name>A0AAW0P4L4_9GOBI</name>
<dbReference type="Gene3D" id="2.10.60.10">
    <property type="entry name" value="CD59"/>
    <property type="match status" value="5"/>
</dbReference>
<dbReference type="AlphaFoldDB" id="A0AAW0P4L4"/>
<evidence type="ECO:0000313" key="5">
    <source>
        <dbReference type="EMBL" id="KAK7916270.1"/>
    </source>
</evidence>
<organism evidence="5 6">
    <name type="scientific">Mugilogobius chulae</name>
    <name type="common">yellowstripe goby</name>
    <dbReference type="NCBI Taxonomy" id="88201"/>
    <lineage>
        <taxon>Eukaryota</taxon>
        <taxon>Metazoa</taxon>
        <taxon>Chordata</taxon>
        <taxon>Craniata</taxon>
        <taxon>Vertebrata</taxon>
        <taxon>Euteleostomi</taxon>
        <taxon>Actinopterygii</taxon>
        <taxon>Neopterygii</taxon>
        <taxon>Teleostei</taxon>
        <taxon>Neoteleostei</taxon>
        <taxon>Acanthomorphata</taxon>
        <taxon>Gobiaria</taxon>
        <taxon>Gobiiformes</taxon>
        <taxon>Gobioidei</taxon>
        <taxon>Gobiidae</taxon>
        <taxon>Gobionellinae</taxon>
        <taxon>Mugilogobius</taxon>
    </lineage>
</organism>
<keyword evidence="3" id="KW-0732">Signal</keyword>
<keyword evidence="2" id="KW-0964">Secreted</keyword>
<evidence type="ECO:0000313" key="6">
    <source>
        <dbReference type="Proteomes" id="UP001460270"/>
    </source>
</evidence>
<dbReference type="SUPFAM" id="SSF57302">
    <property type="entry name" value="Snake toxin-like"/>
    <property type="match status" value="6"/>
</dbReference>
<feature type="domain" description="UPAR/Ly6" evidence="4">
    <location>
        <begin position="192"/>
        <end position="285"/>
    </location>
</feature>
<keyword evidence="6" id="KW-1185">Reference proteome</keyword>
<accession>A0AAW0P4L4</accession>
<dbReference type="Pfam" id="PF00021">
    <property type="entry name" value="UPAR_LY6"/>
    <property type="match status" value="4"/>
</dbReference>
<dbReference type="InterPro" id="IPR050918">
    <property type="entry name" value="CNF-like_PLA2_Inhibitor"/>
</dbReference>
<proteinExistence type="predicted"/>
<dbReference type="EMBL" id="JBBPFD010000008">
    <property type="protein sequence ID" value="KAK7916270.1"/>
    <property type="molecule type" value="Genomic_DNA"/>
</dbReference>
<dbReference type="SMART" id="SM00134">
    <property type="entry name" value="LU"/>
    <property type="match status" value="3"/>
</dbReference>
<comment type="subcellular location">
    <subcellularLocation>
        <location evidence="1">Secreted</location>
    </subcellularLocation>
</comment>
<feature type="domain" description="UPAR/Ly6" evidence="4">
    <location>
        <begin position="119"/>
        <end position="191"/>
    </location>
</feature>
<dbReference type="GO" id="GO:0005576">
    <property type="term" value="C:extracellular region"/>
    <property type="evidence" value="ECO:0007669"/>
    <property type="project" value="UniProtKB-SubCell"/>
</dbReference>